<feature type="chain" id="PRO_5002601621" description="Putative auto-transporter adhesin head GIN domain-containing protein" evidence="1">
    <location>
        <begin position="20"/>
        <end position="274"/>
    </location>
</feature>
<evidence type="ECO:0000313" key="3">
    <source>
        <dbReference type="EMBL" id="AAY49788.1"/>
    </source>
</evidence>
<dbReference type="EMBL" id="CP000050">
    <property type="protein sequence ID" value="AAY49788.1"/>
    <property type="molecule type" value="Genomic_DNA"/>
</dbReference>
<dbReference type="Gene3D" id="2.160.20.120">
    <property type="match status" value="1"/>
</dbReference>
<gene>
    <name evidence="3" type="ordered locus">XC_2739</name>
</gene>
<organism evidence="3 4">
    <name type="scientific">Xanthomonas campestris pv. campestris (strain 8004)</name>
    <dbReference type="NCBI Taxonomy" id="314565"/>
    <lineage>
        <taxon>Bacteria</taxon>
        <taxon>Pseudomonadati</taxon>
        <taxon>Pseudomonadota</taxon>
        <taxon>Gammaproteobacteria</taxon>
        <taxon>Lysobacterales</taxon>
        <taxon>Lysobacteraceae</taxon>
        <taxon>Xanthomonas</taxon>
    </lineage>
</organism>
<accession>A0A0H2X900</accession>
<reference evidence="3 4" key="1">
    <citation type="journal article" date="2005" name="Genome Res.">
        <title>Comparative and functional genomic analyses of the pathogenicity of phytopathogen Xanthomonas campestris pv. campestris.</title>
        <authorList>
            <person name="Qian W."/>
            <person name="Jia Y."/>
            <person name="Ren S.X."/>
            <person name="He Y.Q."/>
            <person name="Feng J.X."/>
            <person name="Lu L.F."/>
            <person name="Sun Q."/>
            <person name="Ying G."/>
            <person name="Tang D.J."/>
            <person name="Tang H."/>
            <person name="Wu W."/>
            <person name="Hao P."/>
            <person name="Wang L."/>
            <person name="Jiang B.L."/>
            <person name="Zeng S."/>
            <person name="Gu W.Y."/>
            <person name="Lu G."/>
            <person name="Rong L."/>
            <person name="Tian Y."/>
            <person name="Yao Z."/>
            <person name="Fu G."/>
            <person name="Chen B."/>
            <person name="Fang R."/>
            <person name="Qiang B."/>
            <person name="Chen Z."/>
            <person name="Zhao G.P."/>
            <person name="Tang J.L."/>
            <person name="He C."/>
        </authorList>
    </citation>
    <scope>NUCLEOTIDE SEQUENCE [LARGE SCALE GENOMIC DNA]</scope>
    <source>
        <strain evidence="3 4">8004</strain>
    </source>
</reference>
<dbReference type="HOGENOM" id="CLU_943051_0_0_6"/>
<feature type="domain" description="Putative auto-transporter adhesin head GIN" evidence="2">
    <location>
        <begin position="161"/>
        <end position="260"/>
    </location>
</feature>
<dbReference type="Proteomes" id="UP000000420">
    <property type="component" value="Chromosome"/>
</dbReference>
<feature type="signal peptide" evidence="1">
    <location>
        <begin position="1"/>
        <end position="19"/>
    </location>
</feature>
<dbReference type="AlphaFoldDB" id="A0A0H2X900"/>
<dbReference type="InterPro" id="IPR021255">
    <property type="entry name" value="DUF2807"/>
</dbReference>
<proteinExistence type="predicted"/>
<protein>
    <recommendedName>
        <fullName evidence="2">Putative auto-transporter adhesin head GIN domain-containing protein</fullName>
    </recommendedName>
</protein>
<sequence length="274" mass="28309">MRLQLSLLLLLGLPGVALAEEQCKFSDPRSLELQLSGIKTVLFEIASNDLRLEALPGSSGRVSGRACAARPELLRNLTVTQKRMGTKLVVTLEDDRPLRISIGESYAYLDLRGSVPNTLLVQFDIGSGDAEISGAAAVSADVGSGDMTVRRTKGRVTAKVGSGDIELEDAGALQVLAVGSGDIKARQIRGAAEVGKIGSGDVKLHGVAGNVQVGSIGSGDLEVRDVQGSVNIESIASGAADVRKVQGDLTLAHKGSGDINASDISGTTRVPADN</sequence>
<dbReference type="KEGG" id="xcb:XC_2739"/>
<name>A0A0H2X900_XANC8</name>
<keyword evidence="1" id="KW-0732">Signal</keyword>
<dbReference type="Pfam" id="PF10988">
    <property type="entry name" value="DUF2807"/>
    <property type="match status" value="1"/>
</dbReference>
<dbReference type="RefSeq" id="WP_011036683.1">
    <property type="nucleotide sequence ID" value="NC_007086.1"/>
</dbReference>
<evidence type="ECO:0000259" key="2">
    <source>
        <dbReference type="Pfam" id="PF10988"/>
    </source>
</evidence>
<evidence type="ECO:0000256" key="1">
    <source>
        <dbReference type="SAM" id="SignalP"/>
    </source>
</evidence>
<evidence type="ECO:0000313" key="4">
    <source>
        <dbReference type="Proteomes" id="UP000000420"/>
    </source>
</evidence>